<gene>
    <name evidence="1" type="ORF">A8926_5939</name>
</gene>
<dbReference type="Proteomes" id="UP000233786">
    <property type="component" value="Unassembled WGS sequence"/>
</dbReference>
<dbReference type="EMBL" id="PJNB01000001">
    <property type="protein sequence ID" value="PKW17911.1"/>
    <property type="molecule type" value="Genomic_DNA"/>
</dbReference>
<accession>A0A2N3Y502</accession>
<protein>
    <submittedName>
        <fullName evidence="1">Uncharacterized protein</fullName>
    </submittedName>
</protein>
<keyword evidence="2" id="KW-1185">Reference proteome</keyword>
<comment type="caution">
    <text evidence="1">The sequence shown here is derived from an EMBL/GenBank/DDBJ whole genome shotgun (WGS) entry which is preliminary data.</text>
</comment>
<evidence type="ECO:0000313" key="1">
    <source>
        <dbReference type="EMBL" id="PKW17911.1"/>
    </source>
</evidence>
<name>A0A2N3Y502_SACSN</name>
<organism evidence="1 2">
    <name type="scientific">Saccharopolyspora spinosa</name>
    <dbReference type="NCBI Taxonomy" id="60894"/>
    <lineage>
        <taxon>Bacteria</taxon>
        <taxon>Bacillati</taxon>
        <taxon>Actinomycetota</taxon>
        <taxon>Actinomycetes</taxon>
        <taxon>Pseudonocardiales</taxon>
        <taxon>Pseudonocardiaceae</taxon>
        <taxon>Saccharopolyspora</taxon>
    </lineage>
</organism>
<sequence length="35" mass="3729">MVPSSPAAWNAAAPASSIDYLGYKSVSVKRDFVRS</sequence>
<evidence type="ECO:0000313" key="2">
    <source>
        <dbReference type="Proteomes" id="UP000233786"/>
    </source>
</evidence>
<dbReference type="AlphaFoldDB" id="A0A2N3Y502"/>
<proteinExistence type="predicted"/>
<reference evidence="1" key="1">
    <citation type="submission" date="2017-12" db="EMBL/GenBank/DDBJ databases">
        <title>Sequencing the genomes of 1000 Actinobacteria strains.</title>
        <authorList>
            <person name="Klenk H.-P."/>
        </authorList>
    </citation>
    <scope>NUCLEOTIDE SEQUENCE [LARGE SCALE GENOMIC DNA]</scope>
    <source>
        <strain evidence="1">DSM 44228</strain>
    </source>
</reference>